<evidence type="ECO:0000313" key="4">
    <source>
        <dbReference type="Proteomes" id="UP000255230"/>
    </source>
</evidence>
<dbReference type="PRINTS" id="PR00099">
    <property type="entry name" value="CPSGATASE"/>
</dbReference>
<protein>
    <submittedName>
        <fullName evidence="3">Anthranilate synthase component II</fullName>
        <ecNumber evidence="3">4.1.3.27</ecNumber>
    </submittedName>
</protein>
<dbReference type="EC" id="4.1.3.27" evidence="3"/>
<dbReference type="GeneID" id="35778006"/>
<dbReference type="FunFam" id="3.40.50.880:FF:000003">
    <property type="entry name" value="Anthranilate synthase component II"/>
    <property type="match status" value="1"/>
</dbReference>
<evidence type="ECO:0000256" key="1">
    <source>
        <dbReference type="ARBA" id="ARBA00022962"/>
    </source>
</evidence>
<dbReference type="GO" id="GO:0004049">
    <property type="term" value="F:anthranilate synthase activity"/>
    <property type="evidence" value="ECO:0007669"/>
    <property type="project" value="UniProtKB-EC"/>
</dbReference>
<evidence type="ECO:0000313" key="3">
    <source>
        <dbReference type="EMBL" id="STY97642.1"/>
    </source>
</evidence>
<dbReference type="Proteomes" id="UP000255230">
    <property type="component" value="Unassembled WGS sequence"/>
</dbReference>
<proteinExistence type="predicted"/>
<feature type="domain" description="Glutamine amidotransferase" evidence="2">
    <location>
        <begin position="4"/>
        <end position="195"/>
    </location>
</feature>
<dbReference type="InterPro" id="IPR017926">
    <property type="entry name" value="GATASE"/>
</dbReference>
<gene>
    <name evidence="3" type="primary">trpG</name>
    <name evidence="3" type="ORF">NCTC10465_01427</name>
</gene>
<dbReference type="PRINTS" id="PR00097">
    <property type="entry name" value="ANTSNTHASEII"/>
</dbReference>
<evidence type="ECO:0000259" key="2">
    <source>
        <dbReference type="Pfam" id="PF00117"/>
    </source>
</evidence>
<keyword evidence="4" id="KW-1185">Reference proteome</keyword>
<dbReference type="PANTHER" id="PTHR43418:SF4">
    <property type="entry name" value="MULTIFUNCTIONAL TRYPTOPHAN BIOSYNTHESIS PROTEIN"/>
    <property type="match status" value="1"/>
</dbReference>
<dbReference type="Gene3D" id="3.40.50.880">
    <property type="match status" value="1"/>
</dbReference>
<organism evidence="3 4">
    <name type="scientific">Faucicola osloensis</name>
    <name type="common">Moraxella osloensis</name>
    <dbReference type="NCBI Taxonomy" id="34062"/>
    <lineage>
        <taxon>Bacteria</taxon>
        <taxon>Pseudomonadati</taxon>
        <taxon>Pseudomonadota</taxon>
        <taxon>Gammaproteobacteria</taxon>
        <taxon>Moraxellales</taxon>
        <taxon>Moraxellaceae</taxon>
        <taxon>Faucicola</taxon>
    </lineage>
</organism>
<dbReference type="NCBIfam" id="TIGR00566">
    <property type="entry name" value="trpG_papA"/>
    <property type="match status" value="1"/>
</dbReference>
<dbReference type="InterPro" id="IPR050472">
    <property type="entry name" value="Anth_synth/Amidotransfase"/>
</dbReference>
<dbReference type="PRINTS" id="PR00096">
    <property type="entry name" value="GATASE"/>
</dbReference>
<dbReference type="AlphaFoldDB" id="A0A378QAE3"/>
<sequence>MLLFIDNYDSFTYNLVQYFEQLGQPVEVWRNDACSSEDIIRLHPDYLVIGPGPCTPSDAGNTLSFIKDCAGIIPILGVCLGHQAIGQAFGAHIIRCPTIMHGRVSQVFHHHQGIFAGLPSPFKATRYHSLAIATDSLPDCLEITAWCDDIHPHNLLPSPTVMGIRHQTLPIEGVQFHPESILSEHGYAILKNFLANYQNYENYENYQNANP</sequence>
<reference evidence="3 4" key="1">
    <citation type="submission" date="2018-06" db="EMBL/GenBank/DDBJ databases">
        <authorList>
            <consortium name="Pathogen Informatics"/>
            <person name="Doyle S."/>
        </authorList>
    </citation>
    <scope>NUCLEOTIDE SEQUENCE [LARGE SCALE GENOMIC DNA]</scope>
    <source>
        <strain evidence="3 4">NCTC10465</strain>
    </source>
</reference>
<keyword evidence="3" id="KW-0456">Lyase</keyword>
<dbReference type="InterPro" id="IPR006221">
    <property type="entry name" value="TrpG/PapA_dom"/>
</dbReference>
<accession>A0A378QAE3</accession>
<dbReference type="KEGG" id="mos:AXE82_00235"/>
<dbReference type="GO" id="GO:0005829">
    <property type="term" value="C:cytosol"/>
    <property type="evidence" value="ECO:0007669"/>
    <property type="project" value="TreeGrafter"/>
</dbReference>
<keyword evidence="1" id="KW-0315">Glutamine amidotransferase</keyword>
<dbReference type="RefSeq" id="WP_062330132.1">
    <property type="nucleotide sequence ID" value="NZ_CBCRZU010000001.1"/>
</dbReference>
<dbReference type="GO" id="GO:0000162">
    <property type="term" value="P:L-tryptophan biosynthetic process"/>
    <property type="evidence" value="ECO:0007669"/>
    <property type="project" value="TreeGrafter"/>
</dbReference>
<dbReference type="Pfam" id="PF00117">
    <property type="entry name" value="GATase"/>
    <property type="match status" value="1"/>
</dbReference>
<dbReference type="EMBL" id="UGPY01000001">
    <property type="protein sequence ID" value="STY97642.1"/>
    <property type="molecule type" value="Genomic_DNA"/>
</dbReference>
<dbReference type="CDD" id="cd01743">
    <property type="entry name" value="GATase1_Anthranilate_Synthase"/>
    <property type="match status" value="1"/>
</dbReference>
<dbReference type="PROSITE" id="PS51273">
    <property type="entry name" value="GATASE_TYPE_1"/>
    <property type="match status" value="1"/>
</dbReference>
<dbReference type="PANTHER" id="PTHR43418">
    <property type="entry name" value="MULTIFUNCTIONAL TRYPTOPHAN BIOSYNTHESIS PROTEIN-RELATED"/>
    <property type="match status" value="1"/>
</dbReference>
<dbReference type="SUPFAM" id="SSF52317">
    <property type="entry name" value="Class I glutamine amidotransferase-like"/>
    <property type="match status" value="1"/>
</dbReference>
<dbReference type="InterPro" id="IPR029062">
    <property type="entry name" value="Class_I_gatase-like"/>
</dbReference>
<name>A0A378QAE3_FAUOS</name>